<name>A0A508X6J4_9HYPH</name>
<dbReference type="PANTHER" id="PTHR30319">
    <property type="entry name" value="PHENYLACETIC ACID REGULATOR-RELATED TRANSCRIPTIONAL REPRESSOR"/>
    <property type="match status" value="1"/>
</dbReference>
<dbReference type="SUPFAM" id="SSF46785">
    <property type="entry name" value="Winged helix' DNA-binding domain"/>
    <property type="match status" value="1"/>
</dbReference>
<evidence type="ECO:0000259" key="1">
    <source>
        <dbReference type="Pfam" id="PF07848"/>
    </source>
</evidence>
<dbReference type="Proteomes" id="UP000507954">
    <property type="component" value="Unassembled WGS sequence"/>
</dbReference>
<evidence type="ECO:0000259" key="2">
    <source>
        <dbReference type="Pfam" id="PF08223"/>
    </source>
</evidence>
<accession>A0A508X6J4</accession>
<dbReference type="InterPro" id="IPR012906">
    <property type="entry name" value="PaaX-like_N"/>
</dbReference>
<dbReference type="InterPro" id="IPR011965">
    <property type="entry name" value="PaaX_trns_reg"/>
</dbReference>
<dbReference type="InterPro" id="IPR013225">
    <property type="entry name" value="PaaX_C"/>
</dbReference>
<dbReference type="Gene3D" id="1.20.58.1460">
    <property type="match status" value="1"/>
</dbReference>
<dbReference type="InterPro" id="IPR011991">
    <property type="entry name" value="ArsR-like_HTH"/>
</dbReference>
<sequence>MQAQGDNSAKAGSKAIREILDEVPLRAASFIVTIYGDVVEPRGGAIWIGNLIEICAGVGISETLVRTAVSRLVAAGRLAGEREGRRSFYRLTDAARTEFAGAARVIFGPPEEASWHFVQLMGSSAEDRMLMLERSGYARLSPRLAIGVRPFPTAIMPALVFRAEIAEGAEELKAFASASWDLAPHAEAYRRFLGSFQSLAAPADAGSMTPADCLTARLLLVHQFRFVALRDPRLPAETLPEGWPGDEARRLFARLYLNLSHPADLHAAQHFVAASGPLAASTGATEERFRMLRREGVPASGCKSV</sequence>
<feature type="domain" description="Transcriptional repressor PaaX-like N-terminal" evidence="1">
    <location>
        <begin position="26"/>
        <end position="94"/>
    </location>
</feature>
<dbReference type="GO" id="GO:0006351">
    <property type="term" value="P:DNA-templated transcription"/>
    <property type="evidence" value="ECO:0007669"/>
    <property type="project" value="InterPro"/>
</dbReference>
<dbReference type="Pfam" id="PF07848">
    <property type="entry name" value="PaaX"/>
    <property type="match status" value="1"/>
</dbReference>
<organism evidence="3">
    <name type="scientific">Sinorhizobium medicae</name>
    <dbReference type="NCBI Taxonomy" id="110321"/>
    <lineage>
        <taxon>Bacteria</taxon>
        <taxon>Pseudomonadati</taxon>
        <taxon>Pseudomonadota</taxon>
        <taxon>Alphaproteobacteria</taxon>
        <taxon>Hyphomicrobiales</taxon>
        <taxon>Rhizobiaceae</taxon>
        <taxon>Sinorhizobium/Ensifer group</taxon>
        <taxon>Sinorhizobium</taxon>
    </lineage>
</organism>
<dbReference type="NCBIfam" id="TIGR02277">
    <property type="entry name" value="PaaX_trns_reg"/>
    <property type="match status" value="1"/>
</dbReference>
<dbReference type="RefSeq" id="WP_101793565.1">
    <property type="nucleotide sequence ID" value="NZ_CABFNB010000119.1"/>
</dbReference>
<dbReference type="Gene3D" id="1.10.10.10">
    <property type="entry name" value="Winged helix-like DNA-binding domain superfamily/Winged helix DNA-binding domain"/>
    <property type="match status" value="1"/>
</dbReference>
<protein>
    <submittedName>
        <fullName evidence="3">Transcriptional regulator, PaaX family</fullName>
    </submittedName>
</protein>
<evidence type="ECO:0000313" key="3">
    <source>
        <dbReference type="EMBL" id="VTZ63680.1"/>
    </source>
</evidence>
<dbReference type="InterPro" id="IPR036390">
    <property type="entry name" value="WH_DNA-bd_sf"/>
</dbReference>
<dbReference type="GO" id="GO:0006355">
    <property type="term" value="P:regulation of DNA-templated transcription"/>
    <property type="evidence" value="ECO:0007669"/>
    <property type="project" value="UniProtKB-ARBA"/>
</dbReference>
<proteinExistence type="predicted"/>
<gene>
    <name evidence="3" type="ORF">EMEDMD4_510057</name>
</gene>
<dbReference type="Pfam" id="PF08223">
    <property type="entry name" value="PaaX_C"/>
    <property type="match status" value="1"/>
</dbReference>
<feature type="domain" description="Transcriptional repressor PaaX-like C-terminal" evidence="2">
    <location>
        <begin position="180"/>
        <end position="268"/>
    </location>
</feature>
<dbReference type="PANTHER" id="PTHR30319:SF1">
    <property type="entry name" value="TRANSCRIPTIONAL REPRESSOR PAAX"/>
    <property type="match status" value="1"/>
</dbReference>
<reference evidence="3" key="1">
    <citation type="submission" date="2019-06" db="EMBL/GenBank/DDBJ databases">
        <authorList>
            <person name="Le Quere A."/>
            <person name="Colella S."/>
        </authorList>
    </citation>
    <scope>NUCLEOTIDE SEQUENCE</scope>
    <source>
        <strain evidence="3">EmedicaeMD41</strain>
    </source>
</reference>
<dbReference type="PIRSF" id="PIRSF020623">
    <property type="entry name" value="PaaX"/>
    <property type="match status" value="1"/>
</dbReference>
<dbReference type="AlphaFoldDB" id="A0A508X6J4"/>
<dbReference type="EMBL" id="CABFNB010000119">
    <property type="protein sequence ID" value="VTZ63680.1"/>
    <property type="molecule type" value="Genomic_DNA"/>
</dbReference>
<dbReference type="InterPro" id="IPR036388">
    <property type="entry name" value="WH-like_DNA-bd_sf"/>
</dbReference>
<dbReference type="CDD" id="cd00090">
    <property type="entry name" value="HTH_ARSR"/>
    <property type="match status" value="1"/>
</dbReference>